<dbReference type="SUPFAM" id="SSF52166">
    <property type="entry name" value="Ribosomal protein L4"/>
    <property type="match status" value="1"/>
</dbReference>
<dbReference type="InterPro" id="IPR002136">
    <property type="entry name" value="Ribosomal_uL4"/>
</dbReference>
<dbReference type="GO" id="GO:0006412">
    <property type="term" value="P:translation"/>
    <property type="evidence" value="ECO:0007669"/>
    <property type="project" value="UniProtKB-UniRule"/>
</dbReference>
<name>A0A1G2BNR5_9BACT</name>
<dbReference type="EMBL" id="MHKK01000011">
    <property type="protein sequence ID" value="OGY90406.1"/>
    <property type="molecule type" value="Genomic_DNA"/>
</dbReference>
<reference evidence="7 8" key="1">
    <citation type="journal article" date="2016" name="Nat. Commun.">
        <title>Thousands of microbial genomes shed light on interconnected biogeochemical processes in an aquifer system.</title>
        <authorList>
            <person name="Anantharaman K."/>
            <person name="Brown C.T."/>
            <person name="Hug L.A."/>
            <person name="Sharon I."/>
            <person name="Castelle C.J."/>
            <person name="Probst A.J."/>
            <person name="Thomas B.C."/>
            <person name="Singh A."/>
            <person name="Wilkins M.J."/>
            <person name="Karaoz U."/>
            <person name="Brodie E.L."/>
            <person name="Williams K.H."/>
            <person name="Hubbard S.S."/>
            <person name="Banfield J.F."/>
        </authorList>
    </citation>
    <scope>NUCLEOTIDE SEQUENCE [LARGE SCALE GENOMIC DNA]</scope>
</reference>
<keyword evidence="2 5" id="KW-0689">Ribosomal protein</keyword>
<evidence type="ECO:0000256" key="4">
    <source>
        <dbReference type="ARBA" id="ARBA00035244"/>
    </source>
</evidence>
<dbReference type="HAMAP" id="MF_01328_B">
    <property type="entry name" value="Ribosomal_uL4_B"/>
    <property type="match status" value="1"/>
</dbReference>
<feature type="compositionally biased region" description="Basic residues" evidence="6">
    <location>
        <begin position="62"/>
        <end position="79"/>
    </location>
</feature>
<dbReference type="Pfam" id="PF00573">
    <property type="entry name" value="Ribosomal_L4"/>
    <property type="match status" value="1"/>
</dbReference>
<comment type="caution">
    <text evidence="7">The sequence shown here is derived from an EMBL/GenBank/DDBJ whole genome shotgun (WGS) entry which is preliminary data.</text>
</comment>
<comment type="function">
    <text evidence="5">One of the primary rRNA binding proteins, this protein initially binds near the 5'-end of the 23S rRNA. It is important during the early stages of 50S assembly. It makes multiple contacts with different domains of the 23S rRNA in the assembled 50S subunit and ribosome.</text>
</comment>
<dbReference type="InterPro" id="IPR013005">
    <property type="entry name" value="Ribosomal_uL4-like"/>
</dbReference>
<dbReference type="PANTHER" id="PTHR10746:SF6">
    <property type="entry name" value="LARGE RIBOSOMAL SUBUNIT PROTEIN UL4M"/>
    <property type="match status" value="1"/>
</dbReference>
<keyword evidence="3 5" id="KW-0687">Ribonucleoprotein</keyword>
<sequence>MEKISVPVYTPKGEKAGSQELNPAIFGVASKMPVIHQVTTAQQANSRQVLAHTKTRAEVRGGGRKPWKQKGTGRARHGSIRSPLWVGGGITFGPRSNRNFTQKVNRKVRKQALLMVLSDKVANDRLIVVTEWGFADAKTKHLAGVLKGLPGFNKKTLVITTPQDRQVISAAKNLAKVTSIGVNSLNVLDVLRNDYVVVPKGLVNVIETRYKL</sequence>
<keyword evidence="5" id="KW-0694">RNA-binding</keyword>
<feature type="region of interest" description="Disordered" evidence="6">
    <location>
        <begin position="55"/>
        <end position="79"/>
    </location>
</feature>
<dbReference type="GO" id="GO:0003735">
    <property type="term" value="F:structural constituent of ribosome"/>
    <property type="evidence" value="ECO:0007669"/>
    <property type="project" value="InterPro"/>
</dbReference>
<evidence type="ECO:0000313" key="7">
    <source>
        <dbReference type="EMBL" id="OGY90406.1"/>
    </source>
</evidence>
<comment type="function">
    <text evidence="5">Forms part of the polypeptide exit tunnel.</text>
</comment>
<dbReference type="GO" id="GO:1990904">
    <property type="term" value="C:ribonucleoprotein complex"/>
    <property type="evidence" value="ECO:0007669"/>
    <property type="project" value="UniProtKB-KW"/>
</dbReference>
<dbReference type="GO" id="GO:0005840">
    <property type="term" value="C:ribosome"/>
    <property type="evidence" value="ECO:0007669"/>
    <property type="project" value="UniProtKB-KW"/>
</dbReference>
<proteinExistence type="inferred from homology"/>
<dbReference type="InterPro" id="IPR023574">
    <property type="entry name" value="Ribosomal_uL4_dom_sf"/>
</dbReference>
<dbReference type="Proteomes" id="UP000177817">
    <property type="component" value="Unassembled WGS sequence"/>
</dbReference>
<evidence type="ECO:0000256" key="5">
    <source>
        <dbReference type="HAMAP-Rule" id="MF_01328"/>
    </source>
</evidence>
<accession>A0A1G2BNR5</accession>
<comment type="similarity">
    <text evidence="1 5">Belongs to the universal ribosomal protein uL4 family.</text>
</comment>
<keyword evidence="5" id="KW-0699">rRNA-binding</keyword>
<dbReference type="AlphaFoldDB" id="A0A1G2BNR5"/>
<dbReference type="Gene3D" id="3.40.1370.10">
    <property type="match status" value="1"/>
</dbReference>
<evidence type="ECO:0000313" key="8">
    <source>
        <dbReference type="Proteomes" id="UP000177817"/>
    </source>
</evidence>
<organism evidence="7 8">
    <name type="scientific">Candidatus Komeilibacteria bacterium RIFCSPHIGHO2_01_FULL_52_14</name>
    <dbReference type="NCBI Taxonomy" id="1798549"/>
    <lineage>
        <taxon>Bacteria</taxon>
        <taxon>Candidatus Komeiliibacteriota</taxon>
    </lineage>
</organism>
<evidence type="ECO:0000256" key="6">
    <source>
        <dbReference type="SAM" id="MobiDB-lite"/>
    </source>
</evidence>
<evidence type="ECO:0000256" key="1">
    <source>
        <dbReference type="ARBA" id="ARBA00010528"/>
    </source>
</evidence>
<gene>
    <name evidence="5" type="primary">rplD</name>
    <name evidence="7" type="ORF">A2677_01895</name>
</gene>
<dbReference type="NCBIfam" id="TIGR03953">
    <property type="entry name" value="rplD_bact"/>
    <property type="match status" value="1"/>
</dbReference>
<evidence type="ECO:0000256" key="3">
    <source>
        <dbReference type="ARBA" id="ARBA00023274"/>
    </source>
</evidence>
<protein>
    <recommendedName>
        <fullName evidence="4 5">Large ribosomal subunit protein uL4</fullName>
    </recommendedName>
</protein>
<evidence type="ECO:0000256" key="2">
    <source>
        <dbReference type="ARBA" id="ARBA00022980"/>
    </source>
</evidence>
<dbReference type="PANTHER" id="PTHR10746">
    <property type="entry name" value="50S RIBOSOMAL PROTEIN L4"/>
    <property type="match status" value="1"/>
</dbReference>
<comment type="subunit">
    <text evidence="5">Part of the 50S ribosomal subunit.</text>
</comment>
<dbReference type="GO" id="GO:0019843">
    <property type="term" value="F:rRNA binding"/>
    <property type="evidence" value="ECO:0007669"/>
    <property type="project" value="UniProtKB-UniRule"/>
</dbReference>